<comment type="caution">
    <text evidence="4">The sequence shown here is derived from an EMBL/GenBank/DDBJ whole genome shotgun (WGS) entry which is preliminary data.</text>
</comment>
<dbReference type="NCBIfam" id="TIGR01053">
    <property type="entry name" value="LSD1"/>
    <property type="match status" value="1"/>
</dbReference>
<protein>
    <recommendedName>
        <fullName evidence="6">Zinc finger LSD1-type domain-containing protein</fullName>
    </recommendedName>
</protein>
<comment type="similarity">
    <text evidence="1">Belongs to the peptidase C14B family.</text>
</comment>
<feature type="domain" description="Zinc finger LSD1-type" evidence="3">
    <location>
        <begin position="47"/>
        <end position="71"/>
    </location>
</feature>
<dbReference type="Pfam" id="PF06943">
    <property type="entry name" value="zf-LSD1"/>
    <property type="match status" value="1"/>
</dbReference>
<dbReference type="Pfam" id="PF00656">
    <property type="entry name" value="Peptidase_C14"/>
    <property type="match status" value="1"/>
</dbReference>
<dbReference type="AlphaFoldDB" id="A0AAD8RH80"/>
<organism evidence="4 5">
    <name type="scientific">Lolium multiflorum</name>
    <name type="common">Italian ryegrass</name>
    <name type="synonym">Lolium perenne subsp. multiflorum</name>
    <dbReference type="NCBI Taxonomy" id="4521"/>
    <lineage>
        <taxon>Eukaryota</taxon>
        <taxon>Viridiplantae</taxon>
        <taxon>Streptophyta</taxon>
        <taxon>Embryophyta</taxon>
        <taxon>Tracheophyta</taxon>
        <taxon>Spermatophyta</taxon>
        <taxon>Magnoliopsida</taxon>
        <taxon>Liliopsida</taxon>
        <taxon>Poales</taxon>
        <taxon>Poaceae</taxon>
        <taxon>BOP clade</taxon>
        <taxon>Pooideae</taxon>
        <taxon>Poodae</taxon>
        <taxon>Poeae</taxon>
        <taxon>Poeae Chloroplast Group 2 (Poeae type)</taxon>
        <taxon>Loliodinae</taxon>
        <taxon>Loliinae</taxon>
        <taxon>Lolium</taxon>
    </lineage>
</organism>
<dbReference type="InterPro" id="IPR005735">
    <property type="entry name" value="Znf_LSD1"/>
</dbReference>
<proteinExistence type="inferred from homology"/>
<gene>
    <name evidence="4" type="ORF">QYE76_000271</name>
</gene>
<dbReference type="GO" id="GO:0004197">
    <property type="term" value="F:cysteine-type endopeptidase activity"/>
    <property type="evidence" value="ECO:0007669"/>
    <property type="project" value="InterPro"/>
</dbReference>
<evidence type="ECO:0000259" key="3">
    <source>
        <dbReference type="Pfam" id="PF06943"/>
    </source>
</evidence>
<dbReference type="InterPro" id="IPR011600">
    <property type="entry name" value="Pept_C14_caspase"/>
</dbReference>
<evidence type="ECO:0008006" key="6">
    <source>
        <dbReference type="Google" id="ProtNLM"/>
    </source>
</evidence>
<keyword evidence="5" id="KW-1185">Reference proteome</keyword>
<dbReference type="GO" id="GO:0006508">
    <property type="term" value="P:proteolysis"/>
    <property type="evidence" value="ECO:0007669"/>
    <property type="project" value="InterPro"/>
</dbReference>
<sequence>MLLFQCRLAYRQTCTVPPWIWLPTLHTCILASCAPMSSMREPRAMMCGRCGAYLTAPPGARSVCCALCDAVTRVQRRTSGLEDFLKGLMYSLMFPPQAPPSSSGDRLPASYPREPGRKRALLVGISYSNTKYELKGSVNDVNTMSYLLRKRFGFLSDNILRLTAEERDPNLMPTMKNIRLGMRWLVQGCNTGDAMSLVVHFSGRGVVKALCPLDFEASGVIQDYEINETIVRPLGPGVMLHALMDTDNSDTVVLDLPYRCRILSRFGQWKWENYRAETPKGTNGGLAISISGCRDSQNTRTTSASPVVGGAMTYNFIRALESEPSTTYGRLINAIRAEMSPEPQLCASEEFDIYRKPFLL</sequence>
<evidence type="ECO:0000313" key="5">
    <source>
        <dbReference type="Proteomes" id="UP001231189"/>
    </source>
</evidence>
<dbReference type="EMBL" id="JAUUTY010000005">
    <property type="protein sequence ID" value="KAK1625956.1"/>
    <property type="molecule type" value="Genomic_DNA"/>
</dbReference>
<accession>A0AAD8RH80</accession>
<reference evidence="4" key="1">
    <citation type="submission" date="2023-07" db="EMBL/GenBank/DDBJ databases">
        <title>A chromosome-level genome assembly of Lolium multiflorum.</title>
        <authorList>
            <person name="Chen Y."/>
            <person name="Copetti D."/>
            <person name="Kolliker R."/>
            <person name="Studer B."/>
        </authorList>
    </citation>
    <scope>NUCLEOTIDE SEQUENCE</scope>
    <source>
        <strain evidence="4">02402/16</strain>
        <tissue evidence="4">Leaf</tissue>
    </source>
</reference>
<dbReference type="PANTHER" id="PTHR48104">
    <property type="entry name" value="METACASPASE-4"/>
    <property type="match status" value="1"/>
</dbReference>
<dbReference type="InterPro" id="IPR050452">
    <property type="entry name" value="Metacaspase"/>
</dbReference>
<feature type="domain" description="Peptidase C14 caspase" evidence="2">
    <location>
        <begin position="117"/>
        <end position="341"/>
    </location>
</feature>
<dbReference type="PROSITE" id="PS51257">
    <property type="entry name" value="PROKAR_LIPOPROTEIN"/>
    <property type="match status" value="1"/>
</dbReference>
<dbReference type="Proteomes" id="UP001231189">
    <property type="component" value="Unassembled WGS sequence"/>
</dbReference>
<evidence type="ECO:0000256" key="1">
    <source>
        <dbReference type="ARBA" id="ARBA00009005"/>
    </source>
</evidence>
<evidence type="ECO:0000259" key="2">
    <source>
        <dbReference type="Pfam" id="PF00656"/>
    </source>
</evidence>
<name>A0AAD8RH80_LOLMU</name>
<evidence type="ECO:0000313" key="4">
    <source>
        <dbReference type="EMBL" id="KAK1625956.1"/>
    </source>
</evidence>
<dbReference type="PANTHER" id="PTHR48104:SF42">
    <property type="entry name" value="OS03G0389000 PROTEIN"/>
    <property type="match status" value="1"/>
</dbReference>
<dbReference type="GO" id="GO:0005737">
    <property type="term" value="C:cytoplasm"/>
    <property type="evidence" value="ECO:0007669"/>
    <property type="project" value="TreeGrafter"/>
</dbReference>
<dbReference type="Gene3D" id="3.40.50.12660">
    <property type="match status" value="1"/>
</dbReference>